<evidence type="ECO:0000313" key="11">
    <source>
        <dbReference type="EMBL" id="HIV62710.1"/>
    </source>
</evidence>
<dbReference type="EMBL" id="DXIE01000045">
    <property type="protein sequence ID" value="HIV62710.1"/>
    <property type="molecule type" value="Genomic_DNA"/>
</dbReference>
<feature type="domain" description="HhH-GPD" evidence="10">
    <location>
        <begin position="112"/>
        <end position="262"/>
    </location>
</feature>
<keyword evidence="8" id="KW-0326">Glycosidase</keyword>
<dbReference type="Gene3D" id="1.10.340.30">
    <property type="entry name" value="Hypothetical protein, domain 2"/>
    <property type="match status" value="1"/>
</dbReference>
<gene>
    <name evidence="11" type="ORF">H9746_07730</name>
</gene>
<evidence type="ECO:0000256" key="3">
    <source>
        <dbReference type="ARBA" id="ARBA00022763"/>
    </source>
</evidence>
<evidence type="ECO:0000256" key="4">
    <source>
        <dbReference type="ARBA" id="ARBA00022801"/>
    </source>
</evidence>
<dbReference type="InterPro" id="IPR011257">
    <property type="entry name" value="DNA_glycosylase"/>
</dbReference>
<proteinExistence type="inferred from homology"/>
<dbReference type="SUPFAM" id="SSF48150">
    <property type="entry name" value="DNA-glycosylase"/>
    <property type="match status" value="1"/>
</dbReference>
<keyword evidence="5" id="KW-0234">DNA repair</keyword>
<dbReference type="SUPFAM" id="SSF55945">
    <property type="entry name" value="TATA-box binding protein-like"/>
    <property type="match status" value="1"/>
</dbReference>
<keyword evidence="4" id="KW-0378">Hydrolase</keyword>
<dbReference type="GO" id="GO:0008534">
    <property type="term" value="F:oxidized purine nucleobase lesion DNA N-glycosylase activity"/>
    <property type="evidence" value="ECO:0007669"/>
    <property type="project" value="InterPro"/>
</dbReference>
<evidence type="ECO:0000256" key="7">
    <source>
        <dbReference type="ARBA" id="ARBA00023268"/>
    </source>
</evidence>
<dbReference type="Proteomes" id="UP000886808">
    <property type="component" value="Unassembled WGS sequence"/>
</dbReference>
<evidence type="ECO:0000256" key="9">
    <source>
        <dbReference type="ARBA" id="ARBA00044632"/>
    </source>
</evidence>
<organism evidence="11 12">
    <name type="scientific">Candidatus Butyricicoccus avistercoris</name>
    <dbReference type="NCBI Taxonomy" id="2838518"/>
    <lineage>
        <taxon>Bacteria</taxon>
        <taxon>Bacillati</taxon>
        <taxon>Bacillota</taxon>
        <taxon>Clostridia</taxon>
        <taxon>Eubacteriales</taxon>
        <taxon>Butyricicoccaceae</taxon>
        <taxon>Butyricicoccus</taxon>
    </lineage>
</organism>
<evidence type="ECO:0000256" key="1">
    <source>
        <dbReference type="ARBA" id="ARBA00010679"/>
    </source>
</evidence>
<dbReference type="InterPro" id="IPR012904">
    <property type="entry name" value="OGG_N"/>
</dbReference>
<comment type="catalytic activity">
    <reaction evidence="9">
        <text>2'-deoxyribonucleotide-(2'-deoxyribose 5'-phosphate)-2'-deoxyribonucleotide-DNA = a 3'-end 2'-deoxyribonucleotide-(2,3-dehydro-2,3-deoxyribose 5'-phosphate)-DNA + a 5'-end 5'-phospho-2'-deoxyribonucleoside-DNA + H(+)</text>
        <dbReference type="Rhea" id="RHEA:66592"/>
        <dbReference type="Rhea" id="RHEA-COMP:13180"/>
        <dbReference type="Rhea" id="RHEA-COMP:16897"/>
        <dbReference type="Rhea" id="RHEA-COMP:17067"/>
        <dbReference type="ChEBI" id="CHEBI:15378"/>
        <dbReference type="ChEBI" id="CHEBI:136412"/>
        <dbReference type="ChEBI" id="CHEBI:157695"/>
        <dbReference type="ChEBI" id="CHEBI:167181"/>
        <dbReference type="EC" id="4.2.99.18"/>
    </reaction>
</comment>
<dbReference type="GO" id="GO:0140078">
    <property type="term" value="F:class I DNA-(apurinic or apyrimidinic site) endonuclease activity"/>
    <property type="evidence" value="ECO:0007669"/>
    <property type="project" value="UniProtKB-EC"/>
</dbReference>
<dbReference type="PANTHER" id="PTHR10242:SF2">
    <property type="entry name" value="N-GLYCOSYLASE_DNA LYASE"/>
    <property type="match status" value="1"/>
</dbReference>
<keyword evidence="6" id="KW-0456">Lyase</keyword>
<reference evidence="11" key="1">
    <citation type="journal article" date="2021" name="PeerJ">
        <title>Extensive microbial diversity within the chicken gut microbiome revealed by metagenomics and culture.</title>
        <authorList>
            <person name="Gilroy R."/>
            <person name="Ravi A."/>
            <person name="Getino M."/>
            <person name="Pursley I."/>
            <person name="Horton D.L."/>
            <person name="Alikhan N.F."/>
            <person name="Baker D."/>
            <person name="Gharbi K."/>
            <person name="Hall N."/>
            <person name="Watson M."/>
            <person name="Adriaenssens E.M."/>
            <person name="Foster-Nyarko E."/>
            <person name="Jarju S."/>
            <person name="Secka A."/>
            <person name="Antonio M."/>
            <person name="Oren A."/>
            <person name="Chaudhuri R.R."/>
            <person name="La Ragione R."/>
            <person name="Hildebrand F."/>
            <person name="Pallen M.J."/>
        </authorList>
    </citation>
    <scope>NUCLEOTIDE SEQUENCE</scope>
    <source>
        <strain evidence="11">CHK193-4272</strain>
    </source>
</reference>
<dbReference type="InterPro" id="IPR003265">
    <property type="entry name" value="HhH-GPD_domain"/>
</dbReference>
<dbReference type="GO" id="GO:0006289">
    <property type="term" value="P:nucleotide-excision repair"/>
    <property type="evidence" value="ECO:0007669"/>
    <property type="project" value="InterPro"/>
</dbReference>
<dbReference type="AlphaFoldDB" id="A0A9D1PJ53"/>
<keyword evidence="3" id="KW-0227">DNA damage</keyword>
<reference evidence="11" key="2">
    <citation type="submission" date="2021-04" db="EMBL/GenBank/DDBJ databases">
        <authorList>
            <person name="Gilroy R."/>
        </authorList>
    </citation>
    <scope>NUCLEOTIDE SEQUENCE</scope>
    <source>
        <strain evidence="11">CHK193-4272</strain>
    </source>
</reference>
<sequence>MVEKKLIPCDLGQIADSGQCFRMTKQDDNTYKIIATDKCTYAHMQGENLVLECSEQEFDEFWRDYFDFDTDYQKICDSVDENDEFLKASVEYGSGMRILKQELWEMLITFMISQNNNIPRIQKSVEAICEKFGREKTDNRGNKYFTFPTKDELAKASIEELRACGLGYRDRYLFEIAHSEFDVYSIKNMPIDEAEKALCKITGVGKKVANCIKLFGLHDLSSFPIDTWIKKICDKYYNGSFPVERYKGYAGVIQQYIFFYGRTGIKL</sequence>
<dbReference type="InterPro" id="IPR023170">
    <property type="entry name" value="HhH_base_excis_C"/>
</dbReference>
<accession>A0A9D1PJ53</accession>
<dbReference type="Gene3D" id="3.30.310.260">
    <property type="match status" value="1"/>
</dbReference>
<name>A0A9D1PJ53_9FIRM</name>
<evidence type="ECO:0000256" key="6">
    <source>
        <dbReference type="ARBA" id="ARBA00023239"/>
    </source>
</evidence>
<comment type="caution">
    <text evidence="11">The sequence shown here is derived from an EMBL/GenBank/DDBJ whole genome shotgun (WGS) entry which is preliminary data.</text>
</comment>
<dbReference type="Gene3D" id="1.10.1670.10">
    <property type="entry name" value="Helix-hairpin-Helix base-excision DNA repair enzymes (C-terminal)"/>
    <property type="match status" value="1"/>
</dbReference>
<keyword evidence="7" id="KW-0511">Multifunctional enzyme</keyword>
<protein>
    <recommendedName>
        <fullName evidence="2">DNA-(apurinic or apyrimidinic site) lyase</fullName>
        <ecNumber evidence="2">4.2.99.18</ecNumber>
    </recommendedName>
</protein>
<dbReference type="Pfam" id="PF07934">
    <property type="entry name" value="OGG_N"/>
    <property type="match status" value="1"/>
</dbReference>
<evidence type="ECO:0000313" key="12">
    <source>
        <dbReference type="Proteomes" id="UP000886808"/>
    </source>
</evidence>
<evidence type="ECO:0000256" key="5">
    <source>
        <dbReference type="ARBA" id="ARBA00023204"/>
    </source>
</evidence>
<dbReference type="Pfam" id="PF00730">
    <property type="entry name" value="HhH-GPD"/>
    <property type="match status" value="1"/>
</dbReference>
<evidence type="ECO:0000256" key="8">
    <source>
        <dbReference type="ARBA" id="ARBA00023295"/>
    </source>
</evidence>
<dbReference type="GO" id="GO:0003684">
    <property type="term" value="F:damaged DNA binding"/>
    <property type="evidence" value="ECO:0007669"/>
    <property type="project" value="InterPro"/>
</dbReference>
<dbReference type="SMART" id="SM00478">
    <property type="entry name" value="ENDO3c"/>
    <property type="match status" value="1"/>
</dbReference>
<dbReference type="InterPro" id="IPR052054">
    <property type="entry name" value="Oxidative_DNA_repair_enzyme"/>
</dbReference>
<dbReference type="CDD" id="cd00056">
    <property type="entry name" value="ENDO3c"/>
    <property type="match status" value="1"/>
</dbReference>
<comment type="similarity">
    <text evidence="1">Belongs to the type-1 OGG1 family.</text>
</comment>
<evidence type="ECO:0000259" key="10">
    <source>
        <dbReference type="SMART" id="SM00478"/>
    </source>
</evidence>
<dbReference type="PANTHER" id="PTHR10242">
    <property type="entry name" value="8-OXOGUANINE DNA GLYCOSYLASE"/>
    <property type="match status" value="1"/>
</dbReference>
<evidence type="ECO:0000256" key="2">
    <source>
        <dbReference type="ARBA" id="ARBA00012720"/>
    </source>
</evidence>
<dbReference type="EC" id="4.2.99.18" evidence="2"/>
<dbReference type="GO" id="GO:0006284">
    <property type="term" value="P:base-excision repair"/>
    <property type="evidence" value="ECO:0007669"/>
    <property type="project" value="InterPro"/>
</dbReference>